<dbReference type="Pfam" id="PF09586">
    <property type="entry name" value="YfhO"/>
    <property type="match status" value="1"/>
</dbReference>
<feature type="transmembrane region" description="Helical" evidence="1">
    <location>
        <begin position="296"/>
        <end position="315"/>
    </location>
</feature>
<keyword evidence="1" id="KW-1133">Transmembrane helix</keyword>
<dbReference type="Proteomes" id="UP000198414">
    <property type="component" value="Unassembled WGS sequence"/>
</dbReference>
<feature type="transmembrane region" description="Helical" evidence="1">
    <location>
        <begin position="322"/>
        <end position="342"/>
    </location>
</feature>
<feature type="transmembrane region" description="Helical" evidence="1">
    <location>
        <begin position="383"/>
        <end position="404"/>
    </location>
</feature>
<feature type="transmembrane region" description="Helical" evidence="1">
    <location>
        <begin position="137"/>
        <end position="154"/>
    </location>
</feature>
<dbReference type="AlphaFoldDB" id="A0A1Z5IXW5"/>
<feature type="transmembrane region" description="Helical" evidence="1">
    <location>
        <begin position="106"/>
        <end position="125"/>
    </location>
</feature>
<feature type="transmembrane region" description="Helical" evidence="1">
    <location>
        <begin position="12"/>
        <end position="32"/>
    </location>
</feature>
<dbReference type="EMBL" id="BCMI01000021">
    <property type="protein sequence ID" value="GAX06597.1"/>
    <property type="molecule type" value="Genomic_DNA"/>
</dbReference>
<keyword evidence="1" id="KW-0472">Membrane</keyword>
<sequence length="1033" mass="117105">MRKIYEKLPVWLIYTIIFTLITLCTFGSLRFMGLTNIWRMDGIAQHYPILAQFYRILHGTAHQSLFSWSWNLGLGADQMTTFAYYVVGDPFSYLIALFPASQLQLGYLLLTILRLYAVGLAFLVFAKQLQLKRGGRLIGTLVYTFTSLSFYVSFHHPFFLLPLIFFPLLCAAVDKIYHGQSFLWLVAITAVVLISNVYFAYLLGIGSLFFAVIRYFDLKRKGELVRSFPKSCGYFGLTVVMALLIAAMVLLPNIDATLNSSRSSGASIFANGLKLYPGIYYLKLPNALLDSTAGRLYWAVMGTSGLSLLAMMWTLRHFKKYFMLNVTLILILVGMLLPQFAAVMNVMSTPSNRWLLLAQLVFALTAGIFVDHLNELVPADFKWLLSGTVIFLALCWAGNGFLFKLSAHRLIIYGIYLLFLLVIAAGLIFGFKGVRFRLTLLSLVIVNLISLGLGLYSSNYNLTLRRDELSRGTGDHWMKAYYDYADRYLKQHDRSFYRTATTSNYYHPHNIPQTMQTVGNNIPMLLDTHTIGSYFSVQNKAVNDFNKTLQNSENTMNNPTSNVDNRTTMSSLLNVKYLFVRANQVGKAKVPYGFKIVRNKQGKPKLFSNRLVYMLDNQSGTALYRNQYALPLAYTQTQQLDRNAFLKLSANDREQALLDGTLTAHRLPGVRTVKAGTVTKPVAYSVKMHYQPFTTVAQAMAYRLKHDTSESVTGKIKAKKLTPKQVKRNNNKAKISKPSQAVMKLLQQNRGIVEQNNQANRYGLKELTSDKLGQNADYTVTLKNPSAYKNCELYMEFDGIRAQFPSISDRLNNTANRSFMANVPFSPGIRLNDWRDFTKKQNFDAFNLVVKSPNRKEIVQQLPIDNMSDYEKKNQTLVNLGYSKQARKTIKVSFTKAKRLSFKRVRIIAVPFDQNYRQKTTQLQNQTLKQLRVTNNRVSGATDEPQASVLTTSIPYTTGWQLTVDGHHTPIQQVNNGFVGAKLPAGRHQIRLTYQTPGLLAGRWLSAVGLILFVFGTAVEVWRWLGRKQVTKH</sequence>
<feature type="transmembrane region" description="Helical" evidence="1">
    <location>
        <begin position="410"/>
        <end position="431"/>
    </location>
</feature>
<dbReference type="InterPro" id="IPR018580">
    <property type="entry name" value="Uncharacterised_YfhO"/>
</dbReference>
<gene>
    <name evidence="2" type="ORF">IWT25_01942</name>
</gene>
<organism evidence="2 3">
    <name type="scientific">Secundilactobacillus pentosiphilus</name>
    <dbReference type="NCBI Taxonomy" id="1714682"/>
    <lineage>
        <taxon>Bacteria</taxon>
        <taxon>Bacillati</taxon>
        <taxon>Bacillota</taxon>
        <taxon>Bacilli</taxon>
        <taxon>Lactobacillales</taxon>
        <taxon>Lactobacillaceae</taxon>
        <taxon>Secundilactobacillus</taxon>
    </lineage>
</organism>
<evidence type="ECO:0000313" key="3">
    <source>
        <dbReference type="Proteomes" id="UP000198414"/>
    </source>
</evidence>
<protein>
    <submittedName>
        <fullName evidence="2">Membrane protein</fullName>
    </submittedName>
</protein>
<accession>A0A1Z5IXW5</accession>
<feature type="transmembrane region" description="Helical" evidence="1">
    <location>
        <begin position="233"/>
        <end position="254"/>
    </location>
</feature>
<evidence type="ECO:0000256" key="1">
    <source>
        <dbReference type="SAM" id="Phobius"/>
    </source>
</evidence>
<dbReference type="PANTHER" id="PTHR38454">
    <property type="entry name" value="INTEGRAL MEMBRANE PROTEIN-RELATED"/>
    <property type="match status" value="1"/>
</dbReference>
<evidence type="ECO:0000313" key="2">
    <source>
        <dbReference type="EMBL" id="GAX06597.1"/>
    </source>
</evidence>
<dbReference type="RefSeq" id="WP_089121592.1">
    <property type="nucleotide sequence ID" value="NZ_BCMI01000021.1"/>
</dbReference>
<name>A0A1Z5IXW5_9LACO</name>
<dbReference type="OrthoDB" id="9815466at2"/>
<feature type="transmembrane region" description="Helical" evidence="1">
    <location>
        <begin position="354"/>
        <end position="371"/>
    </location>
</feature>
<reference evidence="2 3" key="1">
    <citation type="submission" date="2015-11" db="EMBL/GenBank/DDBJ databases">
        <title>Draft genome sequences of new species of the genus Lactobacillus isolated from orchardgrass silage.</title>
        <authorList>
            <person name="Tohno M."/>
            <person name="Tanizawa Y."/>
            <person name="Arita M."/>
        </authorList>
    </citation>
    <scope>NUCLEOTIDE SEQUENCE [LARGE SCALE GENOMIC DNA]</scope>
    <source>
        <strain evidence="2 3">IWT25</strain>
    </source>
</reference>
<feature type="transmembrane region" description="Helical" evidence="1">
    <location>
        <begin position="184"/>
        <end position="213"/>
    </location>
</feature>
<feature type="transmembrane region" description="Helical" evidence="1">
    <location>
        <begin position="1004"/>
        <end position="1025"/>
    </location>
</feature>
<dbReference type="PANTHER" id="PTHR38454:SF1">
    <property type="entry name" value="INTEGRAL MEMBRANE PROTEIN"/>
    <property type="match status" value="1"/>
</dbReference>
<comment type="caution">
    <text evidence="2">The sequence shown here is derived from an EMBL/GenBank/DDBJ whole genome shotgun (WGS) entry which is preliminary data.</text>
</comment>
<keyword evidence="1" id="KW-0812">Transmembrane</keyword>
<proteinExistence type="predicted"/>
<feature type="transmembrane region" description="Helical" evidence="1">
    <location>
        <begin position="438"/>
        <end position="456"/>
    </location>
</feature>